<name>A0A8J2YGW3_9BACL</name>
<accession>A0A8J2YGW3</accession>
<reference evidence="2" key="1">
    <citation type="journal article" date="2014" name="Int. J. Syst. Evol. Microbiol.">
        <title>Complete genome sequence of Corynebacterium casei LMG S-19264T (=DSM 44701T), isolated from a smear-ripened cheese.</title>
        <authorList>
            <consortium name="US DOE Joint Genome Institute (JGI-PGF)"/>
            <person name="Walter F."/>
            <person name="Albersmeier A."/>
            <person name="Kalinowski J."/>
            <person name="Ruckert C."/>
        </authorList>
    </citation>
    <scope>NUCLEOTIDE SEQUENCE</scope>
    <source>
        <strain evidence="2">CGMCC 1.15371</strain>
    </source>
</reference>
<evidence type="ECO:0000313" key="3">
    <source>
        <dbReference type="Proteomes" id="UP000628775"/>
    </source>
</evidence>
<keyword evidence="3" id="KW-1185">Reference proteome</keyword>
<evidence type="ECO:0000313" key="2">
    <source>
        <dbReference type="EMBL" id="GGE38479.1"/>
    </source>
</evidence>
<feature type="transmembrane region" description="Helical" evidence="1">
    <location>
        <begin position="78"/>
        <end position="97"/>
    </location>
</feature>
<comment type="caution">
    <text evidence="2">The sequence shown here is derived from an EMBL/GenBank/DDBJ whole genome shotgun (WGS) entry which is preliminary data.</text>
</comment>
<dbReference type="RefSeq" id="WP_188692030.1">
    <property type="nucleotide sequence ID" value="NZ_BMIR01000006.1"/>
</dbReference>
<evidence type="ECO:0000256" key="1">
    <source>
        <dbReference type="SAM" id="Phobius"/>
    </source>
</evidence>
<dbReference type="AlphaFoldDB" id="A0A8J2YGW3"/>
<sequence length="150" mass="18332">MDAKLLKLYEEERLSNIAFKLMAKLIERKQMKDRYKLALYIVSIALLMVMGLLLYYLFNEPIYQTEDALSLQMLLQNTAIKHFLFPDLILFVIWRFLSRQYNEKDKDYEKLRLQLIDRANDLWKHHIERDIQGEVYEQLKEIYDINLFYK</sequence>
<dbReference type="Pfam" id="PF10864">
    <property type="entry name" value="DUF2663"/>
    <property type="match status" value="1"/>
</dbReference>
<organism evidence="2 3">
    <name type="scientific">Pullulanibacillus camelliae</name>
    <dbReference type="NCBI Taxonomy" id="1707096"/>
    <lineage>
        <taxon>Bacteria</taxon>
        <taxon>Bacillati</taxon>
        <taxon>Bacillota</taxon>
        <taxon>Bacilli</taxon>
        <taxon>Bacillales</taxon>
        <taxon>Sporolactobacillaceae</taxon>
        <taxon>Pullulanibacillus</taxon>
    </lineage>
</organism>
<keyword evidence="1" id="KW-0472">Membrane</keyword>
<gene>
    <name evidence="2" type="ORF">GCM10011391_16630</name>
</gene>
<proteinExistence type="predicted"/>
<keyword evidence="1" id="KW-0812">Transmembrane</keyword>
<evidence type="ECO:0008006" key="4">
    <source>
        <dbReference type="Google" id="ProtNLM"/>
    </source>
</evidence>
<dbReference type="InterPro" id="IPR020210">
    <property type="entry name" value="Uncharacterised_YpbF_TM"/>
</dbReference>
<dbReference type="Proteomes" id="UP000628775">
    <property type="component" value="Unassembled WGS sequence"/>
</dbReference>
<feature type="transmembrane region" description="Helical" evidence="1">
    <location>
        <begin position="37"/>
        <end position="58"/>
    </location>
</feature>
<dbReference type="EMBL" id="BMIR01000006">
    <property type="protein sequence ID" value="GGE38479.1"/>
    <property type="molecule type" value="Genomic_DNA"/>
</dbReference>
<reference evidence="2" key="2">
    <citation type="submission" date="2020-09" db="EMBL/GenBank/DDBJ databases">
        <authorList>
            <person name="Sun Q."/>
            <person name="Zhou Y."/>
        </authorList>
    </citation>
    <scope>NUCLEOTIDE SEQUENCE</scope>
    <source>
        <strain evidence="2">CGMCC 1.15371</strain>
    </source>
</reference>
<protein>
    <recommendedName>
        <fullName evidence="4">DUF2663 family protein</fullName>
    </recommendedName>
</protein>
<keyword evidence="1" id="KW-1133">Transmembrane helix</keyword>